<evidence type="ECO:0000313" key="2">
    <source>
        <dbReference type="Proteomes" id="UP000475862"/>
    </source>
</evidence>
<organism evidence="1 2">
    <name type="scientific">Aphis glycines</name>
    <name type="common">Soybean aphid</name>
    <dbReference type="NCBI Taxonomy" id="307491"/>
    <lineage>
        <taxon>Eukaryota</taxon>
        <taxon>Metazoa</taxon>
        <taxon>Ecdysozoa</taxon>
        <taxon>Arthropoda</taxon>
        <taxon>Hexapoda</taxon>
        <taxon>Insecta</taxon>
        <taxon>Pterygota</taxon>
        <taxon>Neoptera</taxon>
        <taxon>Paraneoptera</taxon>
        <taxon>Hemiptera</taxon>
        <taxon>Sternorrhyncha</taxon>
        <taxon>Aphidomorpha</taxon>
        <taxon>Aphidoidea</taxon>
        <taxon>Aphididae</taxon>
        <taxon>Aphidini</taxon>
        <taxon>Aphis</taxon>
        <taxon>Aphis</taxon>
    </lineage>
</organism>
<name>A0A6G0T3J7_APHGL</name>
<dbReference type="Proteomes" id="UP000475862">
    <property type="component" value="Unassembled WGS sequence"/>
</dbReference>
<dbReference type="EMBL" id="VYZN01000062">
    <property type="protein sequence ID" value="KAE9525213.1"/>
    <property type="molecule type" value="Genomic_DNA"/>
</dbReference>
<sequence length="223" mass="25211">MCSGQQSYKSRVFNFSFFFQLKNLHFLLNYTQIVDNTTQIMRWCRPRRYYCRRLLYQRPGCCPRPDVRVGCRSSFAGSSGRWRTSHVEGVCDQAHDRPISNDVVDVPDAAGQVTATSGHCGAEEVKQLAAHVSQAERDPATDFGQFITVEPVFLTSVLKTSPTFSTPLISSFSIIEFAWSDVFKTVPLADCGTGVVWMVSIFARKKNNKNGDKSFCKLCFYRN</sequence>
<dbReference type="AlphaFoldDB" id="A0A6G0T3J7"/>
<evidence type="ECO:0000313" key="1">
    <source>
        <dbReference type="EMBL" id="KAE9525213.1"/>
    </source>
</evidence>
<keyword evidence="2" id="KW-1185">Reference proteome</keyword>
<comment type="caution">
    <text evidence="1">The sequence shown here is derived from an EMBL/GenBank/DDBJ whole genome shotgun (WGS) entry which is preliminary data.</text>
</comment>
<reference evidence="1 2" key="1">
    <citation type="submission" date="2019-08" db="EMBL/GenBank/DDBJ databases">
        <title>The genome of the soybean aphid Biotype 1, its phylome, world population structure and adaptation to the North American continent.</title>
        <authorList>
            <person name="Giordano R."/>
            <person name="Donthu R.K."/>
            <person name="Hernandez A.G."/>
            <person name="Wright C.L."/>
            <person name="Zimin A.V."/>
        </authorList>
    </citation>
    <scope>NUCLEOTIDE SEQUENCE [LARGE SCALE GENOMIC DNA]</scope>
    <source>
        <tissue evidence="1">Whole aphids</tissue>
    </source>
</reference>
<proteinExistence type="predicted"/>
<accession>A0A6G0T3J7</accession>
<protein>
    <submittedName>
        <fullName evidence="1">Uncharacterized protein</fullName>
    </submittedName>
</protein>
<gene>
    <name evidence="1" type="ORF">AGLY_014398</name>
</gene>